<dbReference type="AlphaFoldDB" id="X7YM08"/>
<proteinExistence type="predicted"/>
<dbReference type="EMBL" id="JAOA01000016">
    <property type="protein sequence ID" value="EUA07801.1"/>
    <property type="molecule type" value="Genomic_DNA"/>
</dbReference>
<feature type="compositionally biased region" description="Low complexity" evidence="2">
    <location>
        <begin position="513"/>
        <end position="532"/>
    </location>
</feature>
<dbReference type="Pfam" id="PF25547">
    <property type="entry name" value="WXG100_2"/>
    <property type="match status" value="1"/>
</dbReference>
<feature type="region of interest" description="Disordered" evidence="2">
    <location>
        <begin position="480"/>
        <end position="570"/>
    </location>
</feature>
<feature type="region of interest" description="Disordered" evidence="2">
    <location>
        <begin position="437"/>
        <end position="468"/>
    </location>
</feature>
<evidence type="ECO:0000256" key="2">
    <source>
        <dbReference type="SAM" id="MobiDB-lite"/>
    </source>
</evidence>
<dbReference type="Proteomes" id="UP000020561">
    <property type="component" value="Unassembled WGS sequence"/>
</dbReference>
<protein>
    <recommendedName>
        <fullName evidence="3">Outer membrane channel protein CpnT-like N-terminal domain-containing protein</fullName>
    </recommendedName>
</protein>
<evidence type="ECO:0000313" key="5">
    <source>
        <dbReference type="Proteomes" id="UP000020561"/>
    </source>
</evidence>
<name>X7YM08_MYCKA</name>
<comment type="caution">
    <text evidence="4">The sequence shown here is derived from an EMBL/GenBank/DDBJ whole genome shotgun (WGS) entry which is preliminary data.</text>
</comment>
<accession>X7YM08</accession>
<dbReference type="PATRIC" id="fig|1299326.3.peg.6038"/>
<evidence type="ECO:0000259" key="3">
    <source>
        <dbReference type="Pfam" id="PF25547"/>
    </source>
</evidence>
<dbReference type="InterPro" id="IPR057746">
    <property type="entry name" value="CpnT-like_N"/>
</dbReference>
<reference evidence="4 5" key="1">
    <citation type="submission" date="2013-12" db="EMBL/GenBank/DDBJ databases">
        <authorList>
            <person name="Brown-Elliot B."/>
            <person name="Wallace R."/>
            <person name="Lenaerts A."/>
            <person name="Ordway D."/>
            <person name="DeGroote M.A."/>
            <person name="Parker T."/>
            <person name="Sizemore C."/>
            <person name="Tallon L.J."/>
            <person name="Sadzewicz L.K."/>
            <person name="Sengamalay N."/>
            <person name="Fraser C.M."/>
            <person name="Hine E."/>
            <person name="Shefchek K.A."/>
            <person name="Das S.P."/>
            <person name="Tettelin H."/>
        </authorList>
    </citation>
    <scope>NUCLEOTIDE SEQUENCE [LARGE SCALE GENOMIC DNA]</scope>
    <source>
        <strain evidence="4 5">662</strain>
    </source>
</reference>
<feature type="coiled-coil region" evidence="1">
    <location>
        <begin position="217"/>
        <end position="291"/>
    </location>
</feature>
<feature type="domain" description="Outer membrane channel protein CpnT-like N-terminal" evidence="3">
    <location>
        <begin position="136"/>
        <end position="239"/>
    </location>
</feature>
<dbReference type="RefSeq" id="WP_051493689.1">
    <property type="nucleotide sequence ID" value="NZ_JAOA01000016.1"/>
</dbReference>
<organism evidence="4 5">
    <name type="scientific">Mycobacterium kansasii 662</name>
    <dbReference type="NCBI Taxonomy" id="1299326"/>
    <lineage>
        <taxon>Bacteria</taxon>
        <taxon>Bacillati</taxon>
        <taxon>Actinomycetota</taxon>
        <taxon>Actinomycetes</taxon>
        <taxon>Mycobacteriales</taxon>
        <taxon>Mycobacteriaceae</taxon>
        <taxon>Mycobacterium</taxon>
    </lineage>
</organism>
<evidence type="ECO:0000256" key="1">
    <source>
        <dbReference type="SAM" id="Coils"/>
    </source>
</evidence>
<keyword evidence="1" id="KW-0175">Coiled coil</keyword>
<gene>
    <name evidence="4" type="ORF">I545_6276</name>
</gene>
<feature type="region of interest" description="Disordered" evidence="2">
    <location>
        <begin position="108"/>
        <end position="135"/>
    </location>
</feature>
<sequence>MATTLAIGQNPGVAPLAVDPEAMFVAGSAVAAVGEDLVAALGTLTAGFGANTGQDAAGDMFGLAYQEAAKSLVKAAAAAINACRHDGARIQLSASNYSRAEAASTLGGGSGVLPAPHDPEQFSAPGPPGTLGAGPPPPMLWRVVELFVGDLWPNGDVAGLHAAAGCWRGLAAALGGAEQGLNVPKAVIAGQEIPEGPLIQPVLSELGATMASLGKQCEQLAATLDNFADEVAHAQNAIRDLLDRLGSASGLWHEVVSIFDGDGLQEVKEIAEDIKALLHNLGREAQAKEQAMQRGMGVADGLVRGMERYVRSELTHFLGAEVGNPLATVFDFFTNVTEGVYKAAFSTVVEMDQLSPRHFLTDPEGAAAAWEGLDVTAVRSLPAYALLDPDGAAQTWKGLLHLDDWSKDRPGLGLGENLFDVGTSFLKVGEARRFGMGERAPEEGVAGEEGSGATRVGAPGGSGQLGEITHSGEALTSELEDLGGDLPKTDPKTSGEPSALPTREPPRPPVEAPRPAESAPSMAPAESRSAPEGSATVGSAGLHDPATPVGSRPSPAPLRGVTKCRRPLRA</sequence>
<evidence type="ECO:0000313" key="4">
    <source>
        <dbReference type="EMBL" id="EUA07801.1"/>
    </source>
</evidence>